<keyword evidence="2" id="KW-1185">Reference proteome</keyword>
<gene>
    <name evidence="1" type="ORF">HINF_LOCUS44606</name>
</gene>
<reference evidence="1 2" key="1">
    <citation type="submission" date="2024-07" db="EMBL/GenBank/DDBJ databases">
        <authorList>
            <person name="Akdeniz Z."/>
        </authorList>
    </citation>
    <scope>NUCLEOTIDE SEQUENCE [LARGE SCALE GENOMIC DNA]</scope>
</reference>
<dbReference type="Proteomes" id="UP001642409">
    <property type="component" value="Unassembled WGS sequence"/>
</dbReference>
<evidence type="ECO:0000313" key="2">
    <source>
        <dbReference type="Proteomes" id="UP001642409"/>
    </source>
</evidence>
<protein>
    <submittedName>
        <fullName evidence="1">Hypothetical_protein</fullName>
    </submittedName>
</protein>
<proteinExistence type="predicted"/>
<name>A0ABP1K324_9EUKA</name>
<sequence length="159" mass="18788">MQDVKYQRFVHKSSKQIKSMQFIDITLSCGDSVTLYWSYYWYLCNVDLEISNNSDVFRKVILLSSMYCKACDIFQISTNLYSRLLLGATLIKRLQMEEECILLATLGQGSGRIWNLYLEKSVRIINKLKRLSIRFLKYIHGTNELQSILLYYQGFIMKY</sequence>
<dbReference type="EMBL" id="CAXDID020000190">
    <property type="protein sequence ID" value="CAL6051933.1"/>
    <property type="molecule type" value="Genomic_DNA"/>
</dbReference>
<evidence type="ECO:0000313" key="1">
    <source>
        <dbReference type="EMBL" id="CAL6051933.1"/>
    </source>
</evidence>
<accession>A0ABP1K324</accession>
<organism evidence="1 2">
    <name type="scientific">Hexamita inflata</name>
    <dbReference type="NCBI Taxonomy" id="28002"/>
    <lineage>
        <taxon>Eukaryota</taxon>
        <taxon>Metamonada</taxon>
        <taxon>Diplomonadida</taxon>
        <taxon>Hexamitidae</taxon>
        <taxon>Hexamitinae</taxon>
        <taxon>Hexamita</taxon>
    </lineage>
</organism>
<comment type="caution">
    <text evidence="1">The sequence shown here is derived from an EMBL/GenBank/DDBJ whole genome shotgun (WGS) entry which is preliminary data.</text>
</comment>